<evidence type="ECO:0000313" key="3">
    <source>
        <dbReference type="Proteomes" id="UP001224644"/>
    </source>
</evidence>
<dbReference type="InterPro" id="IPR028978">
    <property type="entry name" value="Chorismate_lyase_/UTRA_dom_sf"/>
</dbReference>
<dbReference type="SUPFAM" id="SSF64288">
    <property type="entry name" value="Chorismate lyase-like"/>
    <property type="match status" value="1"/>
</dbReference>
<dbReference type="Gene3D" id="3.40.1410.10">
    <property type="entry name" value="Chorismate lyase-like"/>
    <property type="match status" value="1"/>
</dbReference>
<keyword evidence="3" id="KW-1185">Reference proteome</keyword>
<comment type="caution">
    <text evidence="2">The sequence shown here is derived from an EMBL/GenBank/DDBJ whole genome shotgun (WGS) entry which is preliminary data.</text>
</comment>
<sequence>MVSDADPVFPSMMPPVDGPVSNETAQSLIADLTARLLTGSSATAVLEAWCTERGFPDADLLADPIPGPQRPLKAAQRERLRLGDSEAVRHRRVRLVCGARVLSVADNWYVPARLTPAMNRSLDATRAPFGRVVHPLAPTRHTLALRGLRSSGAAPAPDEALFVLQAVLATPDGVAFCEVEETYFGSVLGGSASYDDEEVPHPSSNG</sequence>
<dbReference type="EMBL" id="JAUFPX010000005">
    <property type="protein sequence ID" value="MDN3590552.1"/>
    <property type="molecule type" value="Genomic_DNA"/>
</dbReference>
<proteinExistence type="predicted"/>
<accession>A0ABT8BEL2</accession>
<feature type="region of interest" description="Disordered" evidence="1">
    <location>
        <begin position="1"/>
        <end position="20"/>
    </location>
</feature>
<dbReference type="Proteomes" id="UP001224644">
    <property type="component" value="Unassembled WGS sequence"/>
</dbReference>
<gene>
    <name evidence="2" type="ORF">QWZ12_07980</name>
</gene>
<protein>
    <submittedName>
        <fullName evidence="2">Uncharacterized protein</fullName>
    </submittedName>
</protein>
<evidence type="ECO:0000313" key="2">
    <source>
        <dbReference type="EMBL" id="MDN3590552.1"/>
    </source>
</evidence>
<reference evidence="3" key="1">
    <citation type="journal article" date="2019" name="Int. J. Syst. Evol. Microbiol.">
        <title>The Global Catalogue of Microorganisms (GCM) 10K type strain sequencing project: providing services to taxonomists for standard genome sequencing and annotation.</title>
        <authorList>
            <consortium name="The Broad Institute Genomics Platform"/>
            <consortium name="The Broad Institute Genome Sequencing Center for Infectious Disease"/>
            <person name="Wu L."/>
            <person name="Ma J."/>
        </authorList>
    </citation>
    <scope>NUCLEOTIDE SEQUENCE [LARGE SCALE GENOMIC DNA]</scope>
    <source>
        <strain evidence="3">CECT 7069</strain>
    </source>
</reference>
<organism evidence="2 3">
    <name type="scientific">Methylobacterium adhaesivum</name>
    <dbReference type="NCBI Taxonomy" id="333297"/>
    <lineage>
        <taxon>Bacteria</taxon>
        <taxon>Pseudomonadati</taxon>
        <taxon>Pseudomonadota</taxon>
        <taxon>Alphaproteobacteria</taxon>
        <taxon>Hyphomicrobiales</taxon>
        <taxon>Methylobacteriaceae</taxon>
        <taxon>Methylobacterium</taxon>
    </lineage>
</organism>
<name>A0ABT8BEL2_9HYPH</name>
<dbReference type="RefSeq" id="WP_238225958.1">
    <property type="nucleotide sequence ID" value="NZ_BPQD01000015.1"/>
</dbReference>
<evidence type="ECO:0000256" key="1">
    <source>
        <dbReference type="SAM" id="MobiDB-lite"/>
    </source>
</evidence>